<keyword evidence="1" id="KW-1133">Transmembrane helix</keyword>
<dbReference type="AlphaFoldDB" id="A0A7W6CNB8"/>
<dbReference type="EMBL" id="JACIDX010000005">
    <property type="protein sequence ID" value="MBB3954637.1"/>
    <property type="molecule type" value="Genomic_DNA"/>
</dbReference>
<accession>A0A7W6CNB8</accession>
<dbReference type="Proteomes" id="UP000548867">
    <property type="component" value="Unassembled WGS sequence"/>
</dbReference>
<sequence>MTEAFDQWQFVIAAYALGGATTLGLAAYSWLAMRRAEARRDKVREG</sequence>
<keyword evidence="1" id="KW-0812">Transmembrane</keyword>
<evidence type="ECO:0000256" key="1">
    <source>
        <dbReference type="SAM" id="Phobius"/>
    </source>
</evidence>
<organism evidence="2 3">
    <name type="scientific">Novosphingobium sediminicola</name>
    <dbReference type="NCBI Taxonomy" id="563162"/>
    <lineage>
        <taxon>Bacteria</taxon>
        <taxon>Pseudomonadati</taxon>
        <taxon>Pseudomonadota</taxon>
        <taxon>Alphaproteobacteria</taxon>
        <taxon>Sphingomonadales</taxon>
        <taxon>Sphingomonadaceae</taxon>
        <taxon>Novosphingobium</taxon>
    </lineage>
</organism>
<proteinExistence type="predicted"/>
<protein>
    <recommendedName>
        <fullName evidence="4">Heme exporter protein D</fullName>
    </recommendedName>
</protein>
<keyword evidence="3" id="KW-1185">Reference proteome</keyword>
<evidence type="ECO:0000313" key="2">
    <source>
        <dbReference type="EMBL" id="MBB3954637.1"/>
    </source>
</evidence>
<keyword evidence="1" id="KW-0472">Membrane</keyword>
<gene>
    <name evidence="2" type="ORF">GGR38_001576</name>
</gene>
<name>A0A7W6CNB8_9SPHN</name>
<feature type="transmembrane region" description="Helical" evidence="1">
    <location>
        <begin position="12"/>
        <end position="32"/>
    </location>
</feature>
<reference evidence="2 3" key="1">
    <citation type="submission" date="2020-08" db="EMBL/GenBank/DDBJ databases">
        <title>Genomic Encyclopedia of Type Strains, Phase IV (KMG-IV): sequencing the most valuable type-strain genomes for metagenomic binning, comparative biology and taxonomic classification.</title>
        <authorList>
            <person name="Goeker M."/>
        </authorList>
    </citation>
    <scope>NUCLEOTIDE SEQUENCE [LARGE SCALE GENOMIC DNA]</scope>
    <source>
        <strain evidence="2 3">DSM 27057</strain>
    </source>
</reference>
<comment type="caution">
    <text evidence="2">The sequence shown here is derived from an EMBL/GenBank/DDBJ whole genome shotgun (WGS) entry which is preliminary data.</text>
</comment>
<evidence type="ECO:0000313" key="3">
    <source>
        <dbReference type="Proteomes" id="UP000548867"/>
    </source>
</evidence>
<dbReference type="RefSeq" id="WP_183624279.1">
    <property type="nucleotide sequence ID" value="NZ_JACIDX010000005.1"/>
</dbReference>
<evidence type="ECO:0008006" key="4">
    <source>
        <dbReference type="Google" id="ProtNLM"/>
    </source>
</evidence>